<dbReference type="SUPFAM" id="SSF88713">
    <property type="entry name" value="Glycoside hydrolase/deacetylase"/>
    <property type="match status" value="1"/>
</dbReference>
<dbReference type="InterPro" id="IPR002509">
    <property type="entry name" value="NODB_dom"/>
</dbReference>
<dbReference type="EMBL" id="JAYGJQ010000002">
    <property type="protein sequence ID" value="MEA9357661.1"/>
    <property type="molecule type" value="Genomic_DNA"/>
</dbReference>
<keyword evidence="3" id="KW-1185">Reference proteome</keyword>
<dbReference type="Pfam" id="PF01522">
    <property type="entry name" value="Polysacc_deac_1"/>
    <property type="match status" value="1"/>
</dbReference>
<reference evidence="2 3" key="1">
    <citation type="submission" date="2023-11" db="EMBL/GenBank/DDBJ databases">
        <title>A Novel Polar Bacteriovorax (B. antarcticus) Isolated from the Biocrust in Antarctica.</title>
        <authorList>
            <person name="Mun W."/>
            <person name="Choi S.Y."/>
            <person name="Mitchell R.J."/>
        </authorList>
    </citation>
    <scope>NUCLEOTIDE SEQUENCE [LARGE SCALE GENOMIC DNA]</scope>
    <source>
        <strain evidence="2 3">PP10</strain>
    </source>
</reference>
<feature type="domain" description="NodB homology" evidence="1">
    <location>
        <begin position="49"/>
        <end position="271"/>
    </location>
</feature>
<dbReference type="Gene3D" id="3.20.20.370">
    <property type="entry name" value="Glycoside hydrolase/deacetylase"/>
    <property type="match status" value="1"/>
</dbReference>
<dbReference type="RefSeq" id="WP_323577762.1">
    <property type="nucleotide sequence ID" value="NZ_JAYGJQ010000002.1"/>
</dbReference>
<evidence type="ECO:0000313" key="2">
    <source>
        <dbReference type="EMBL" id="MEA9357661.1"/>
    </source>
</evidence>
<accession>A0ABU5VXE2</accession>
<evidence type="ECO:0000313" key="3">
    <source>
        <dbReference type="Proteomes" id="UP001302274"/>
    </source>
</evidence>
<dbReference type="Proteomes" id="UP001302274">
    <property type="component" value="Unassembled WGS sequence"/>
</dbReference>
<organism evidence="2 3">
    <name type="scientific">Bacteriovorax antarcticus</name>
    <dbReference type="NCBI Taxonomy" id="3088717"/>
    <lineage>
        <taxon>Bacteria</taxon>
        <taxon>Pseudomonadati</taxon>
        <taxon>Bdellovibrionota</taxon>
        <taxon>Bacteriovoracia</taxon>
        <taxon>Bacteriovoracales</taxon>
        <taxon>Bacteriovoracaceae</taxon>
        <taxon>Bacteriovorax</taxon>
    </lineage>
</organism>
<gene>
    <name evidence="2" type="ORF">SHI21_15635</name>
</gene>
<name>A0ABU5VXE2_9BACT</name>
<sequence>MKTLILISLLAFNTYAADDRQFPDPDQIYIPGKDIGFSKYLTKSLRATNKIALTFDDGPDVNLTPKLLDTLKAYNVKATFFILTERINAQTLPIIKRMVAEGHNVASHHHDHISSDNKTETVYRAGLKKSILATAGIMEEENSLNREVYYRFPYGAYGSKKLAYHHMNVMKDVSKELFGDNCINFVFWDIDTADWLETITSAEITQGVMANFFGGTAYTFEYKNGKYIKVKYTIKNPIGGGVSLMHDVHAHSVAAVPMMLEKFKEKGIEVVPLQEVEEFAYNGKECRLKI</sequence>
<comment type="caution">
    <text evidence="2">The sequence shown here is derived from an EMBL/GenBank/DDBJ whole genome shotgun (WGS) entry which is preliminary data.</text>
</comment>
<dbReference type="InterPro" id="IPR011330">
    <property type="entry name" value="Glyco_hydro/deAcase_b/a-brl"/>
</dbReference>
<proteinExistence type="predicted"/>
<evidence type="ECO:0000259" key="1">
    <source>
        <dbReference type="PROSITE" id="PS51677"/>
    </source>
</evidence>
<dbReference type="InterPro" id="IPR050248">
    <property type="entry name" value="Polysacc_deacetylase_ArnD"/>
</dbReference>
<dbReference type="PANTHER" id="PTHR10587">
    <property type="entry name" value="GLYCOSYL TRANSFERASE-RELATED"/>
    <property type="match status" value="1"/>
</dbReference>
<dbReference type="PROSITE" id="PS51677">
    <property type="entry name" value="NODB"/>
    <property type="match status" value="1"/>
</dbReference>
<protein>
    <submittedName>
        <fullName evidence="2">Polysaccharide deacetylase family protein</fullName>
    </submittedName>
</protein>